<dbReference type="CDD" id="cd11537">
    <property type="entry name" value="NTP-PPase_RS21-C6_like"/>
    <property type="match status" value="1"/>
</dbReference>
<organism evidence="1">
    <name type="scientific">Anaerostipes caccae</name>
    <dbReference type="NCBI Taxonomy" id="105841"/>
    <lineage>
        <taxon>Bacteria</taxon>
        <taxon>Bacillati</taxon>
        <taxon>Bacillota</taxon>
        <taxon>Clostridia</taxon>
        <taxon>Lachnospirales</taxon>
        <taxon>Lachnospiraceae</taxon>
        <taxon>Anaerostipes</taxon>
    </lineage>
</organism>
<dbReference type="PIRSF" id="PIRSF029826">
    <property type="entry name" value="UCP029826_pph"/>
    <property type="match status" value="1"/>
</dbReference>
<dbReference type="RefSeq" id="WP_006567666.1">
    <property type="nucleotide sequence ID" value="NZ_BAABRZ010000002.1"/>
</dbReference>
<dbReference type="GO" id="GO:0009143">
    <property type="term" value="P:nucleoside triphosphate catabolic process"/>
    <property type="evidence" value="ECO:0007669"/>
    <property type="project" value="InterPro"/>
</dbReference>
<dbReference type="SUPFAM" id="SSF101386">
    <property type="entry name" value="all-alpha NTP pyrophosphatases"/>
    <property type="match status" value="1"/>
</dbReference>
<dbReference type="Pfam" id="PF12643">
    <property type="entry name" value="MazG-like"/>
    <property type="match status" value="1"/>
</dbReference>
<evidence type="ECO:0000313" key="1">
    <source>
        <dbReference type="EMBL" id="VYT27230.1"/>
    </source>
</evidence>
<dbReference type="PANTHER" id="PTHR46523">
    <property type="entry name" value="DCTP PYROPHOSPHATASE 1"/>
    <property type="match status" value="1"/>
</dbReference>
<dbReference type="GeneID" id="69469546"/>
<dbReference type="InterPro" id="IPR025984">
    <property type="entry name" value="DCTPP"/>
</dbReference>
<dbReference type="PANTHER" id="PTHR46523:SF1">
    <property type="entry name" value="DCTP PYROPHOSPHATASE 1"/>
    <property type="match status" value="1"/>
</dbReference>
<dbReference type="InterPro" id="IPR052555">
    <property type="entry name" value="dCTP_Pyrophosphatase"/>
</dbReference>
<reference evidence="1" key="1">
    <citation type="submission" date="2019-11" db="EMBL/GenBank/DDBJ databases">
        <authorList>
            <person name="Feng L."/>
        </authorList>
    </citation>
    <scope>NUCLEOTIDE SEQUENCE</scope>
    <source>
        <strain evidence="1">AcaccaeLFYP115</strain>
    </source>
</reference>
<name>A0A6N2VBC0_9FIRM</name>
<accession>A0A6N2VBC0</accession>
<dbReference type="Gene3D" id="1.10.287.1080">
    <property type="entry name" value="MazG-like"/>
    <property type="match status" value="1"/>
</dbReference>
<proteinExistence type="predicted"/>
<dbReference type="EMBL" id="CACRSQ010000007">
    <property type="protein sequence ID" value="VYT27230.1"/>
    <property type="molecule type" value="Genomic_DNA"/>
</dbReference>
<dbReference type="AlphaFoldDB" id="A0A6N2VBC0"/>
<protein>
    <submittedName>
        <fullName evidence="1">MazG nucleotide pyrophosphohydrolase domain protein</fullName>
    </submittedName>
</protein>
<sequence length="122" mass="14511">MDTLEYLTKEVQKFCEDRDWDQFHGPKDLAIGLSTESNELLDLFRFKSEEQMGEMMDRDTARERISEELADVFFFLLRFSQMYEFDLKDSLLAKIEKNGEKYPVDKVKGKNLKYTELKTTTE</sequence>
<keyword evidence="1" id="KW-0378">Hydrolase</keyword>
<gene>
    <name evidence="1" type="ORF">ACLFYP115_02390</name>
</gene>
<dbReference type="GO" id="GO:0047429">
    <property type="term" value="F:nucleoside triphosphate diphosphatase activity"/>
    <property type="evidence" value="ECO:0007669"/>
    <property type="project" value="InterPro"/>
</dbReference>